<evidence type="ECO:0000256" key="8">
    <source>
        <dbReference type="HAMAP-Rule" id="MF_00530"/>
    </source>
</evidence>
<accession>A0ABT3BPS8</accession>
<sequence>MISTQLKIVSPYAQTLTQAVYSVELKTTTGRIAVLPNHNPLMAPIENHIAYVRPTPSAARIPYVILEGVIYVEEHQIRVFTDYFKPLSEVNAEEIEQQLIQEEKDYNVCEDDKKKMQIKSNIKLHQAILLALKDK</sequence>
<feature type="domain" description="ATP synthase F1 complex delta/epsilon subunit N-terminal" evidence="10">
    <location>
        <begin position="5"/>
        <end position="82"/>
    </location>
</feature>
<keyword evidence="5 8" id="KW-0472">Membrane</keyword>
<keyword evidence="7 8" id="KW-0066">ATP synthesis</keyword>
<keyword evidence="8" id="KW-0375">Hydrogen ion transport</keyword>
<dbReference type="InterPro" id="IPR001469">
    <property type="entry name" value="ATP_synth_F1_dsu/esu"/>
</dbReference>
<comment type="caution">
    <text evidence="11">The sequence shown here is derived from an EMBL/GenBank/DDBJ whole genome shotgun (WGS) entry which is preliminary data.</text>
</comment>
<dbReference type="InterPro" id="IPR036771">
    <property type="entry name" value="ATPsynth_dsu/esu_N"/>
</dbReference>
<comment type="subcellular location">
    <subcellularLocation>
        <location evidence="8">Cell membrane</location>
        <topology evidence="8">Peripheral membrane protein</topology>
    </subcellularLocation>
    <subcellularLocation>
        <location evidence="1">Endomembrane system</location>
        <topology evidence="1">Peripheral membrane protein</topology>
    </subcellularLocation>
</comment>
<evidence type="ECO:0000313" key="11">
    <source>
        <dbReference type="EMBL" id="MCV3754255.1"/>
    </source>
</evidence>
<dbReference type="EMBL" id="JAOXHJ010000006">
    <property type="protein sequence ID" value="MCV3754255.1"/>
    <property type="molecule type" value="Genomic_DNA"/>
</dbReference>
<gene>
    <name evidence="8 11" type="primary">atpC</name>
    <name evidence="11" type="ORF">OF365_02605</name>
</gene>
<organism evidence="11 12">
    <name type="scientific">Ureaplasma zalophigenitalium</name>
    <dbReference type="NCBI Taxonomy" id="907723"/>
    <lineage>
        <taxon>Bacteria</taxon>
        <taxon>Bacillati</taxon>
        <taxon>Mycoplasmatota</taxon>
        <taxon>Mycoplasmoidales</taxon>
        <taxon>Mycoplasmoidaceae</taxon>
        <taxon>Ureaplasma</taxon>
    </lineage>
</organism>
<evidence type="ECO:0000259" key="10">
    <source>
        <dbReference type="Pfam" id="PF02823"/>
    </source>
</evidence>
<name>A0ABT3BPS8_9BACT</name>
<proteinExistence type="inferred from homology"/>
<dbReference type="RefSeq" id="WP_263818057.1">
    <property type="nucleotide sequence ID" value="NZ_JAOXHJ010000006.1"/>
</dbReference>
<evidence type="ECO:0000256" key="1">
    <source>
        <dbReference type="ARBA" id="ARBA00004184"/>
    </source>
</evidence>
<evidence type="ECO:0000256" key="6">
    <source>
        <dbReference type="ARBA" id="ARBA00023196"/>
    </source>
</evidence>
<keyword evidence="3 8" id="KW-0813">Transport</keyword>
<dbReference type="SUPFAM" id="SSF51344">
    <property type="entry name" value="Epsilon subunit of F1F0-ATP synthase N-terminal domain"/>
    <property type="match status" value="1"/>
</dbReference>
<dbReference type="PANTHER" id="PTHR13822:SF10">
    <property type="entry name" value="ATP SYNTHASE EPSILON CHAIN, CHLOROPLASTIC"/>
    <property type="match status" value="1"/>
</dbReference>
<dbReference type="PANTHER" id="PTHR13822">
    <property type="entry name" value="ATP SYNTHASE DELTA/EPSILON CHAIN"/>
    <property type="match status" value="1"/>
</dbReference>
<evidence type="ECO:0000313" key="12">
    <source>
        <dbReference type="Proteomes" id="UP001207252"/>
    </source>
</evidence>
<comment type="function">
    <text evidence="8">Produces ATP from ADP in the presence of a proton gradient across the membrane.</text>
</comment>
<dbReference type="InterPro" id="IPR020546">
    <property type="entry name" value="ATP_synth_F1_dsu/esu_N"/>
</dbReference>
<keyword evidence="6 8" id="KW-0139">CF(1)</keyword>
<evidence type="ECO:0000256" key="5">
    <source>
        <dbReference type="ARBA" id="ARBA00023136"/>
    </source>
</evidence>
<evidence type="ECO:0000256" key="4">
    <source>
        <dbReference type="ARBA" id="ARBA00023065"/>
    </source>
</evidence>
<protein>
    <recommendedName>
        <fullName evidence="8">ATP synthase epsilon chain</fullName>
    </recommendedName>
    <alternativeName>
        <fullName evidence="8">ATP synthase F1 sector epsilon subunit</fullName>
    </alternativeName>
    <alternativeName>
        <fullName evidence="8">F-ATPase epsilon subunit</fullName>
    </alternativeName>
</protein>
<dbReference type="HAMAP" id="MF_00530">
    <property type="entry name" value="ATP_synth_epsil_bac"/>
    <property type="match status" value="1"/>
</dbReference>
<keyword evidence="4 8" id="KW-0406">Ion transport</keyword>
<dbReference type="Proteomes" id="UP001207252">
    <property type="component" value="Unassembled WGS sequence"/>
</dbReference>
<evidence type="ECO:0000256" key="3">
    <source>
        <dbReference type="ARBA" id="ARBA00022448"/>
    </source>
</evidence>
<dbReference type="CDD" id="cd12152">
    <property type="entry name" value="F1-ATPase_delta"/>
    <property type="match status" value="1"/>
</dbReference>
<dbReference type="NCBIfam" id="TIGR01216">
    <property type="entry name" value="ATP_synt_epsi"/>
    <property type="match status" value="1"/>
</dbReference>
<dbReference type="Gene3D" id="2.60.15.10">
    <property type="entry name" value="F0F1 ATP synthase delta/epsilon subunit, N-terminal"/>
    <property type="match status" value="1"/>
</dbReference>
<evidence type="ECO:0000256" key="7">
    <source>
        <dbReference type="ARBA" id="ARBA00023310"/>
    </source>
</evidence>
<keyword evidence="12" id="KW-1185">Reference proteome</keyword>
<evidence type="ECO:0000256" key="9">
    <source>
        <dbReference type="RuleBase" id="RU003656"/>
    </source>
</evidence>
<keyword evidence="8" id="KW-1003">Cell membrane</keyword>
<comment type="subunit">
    <text evidence="8 9">F-type ATPases have 2 components, CF(1) - the catalytic core - and CF(0) - the membrane proton channel. CF(1) has five subunits: alpha(3), beta(3), gamma(1), delta(1), epsilon(1). CF(0) has three main subunits: a, b and c.</text>
</comment>
<evidence type="ECO:0000256" key="2">
    <source>
        <dbReference type="ARBA" id="ARBA00005712"/>
    </source>
</evidence>
<comment type="similarity">
    <text evidence="2 8 9">Belongs to the ATPase epsilon chain family.</text>
</comment>
<dbReference type="Pfam" id="PF02823">
    <property type="entry name" value="ATP-synt_DE_N"/>
    <property type="match status" value="1"/>
</dbReference>
<reference evidence="11 12" key="1">
    <citation type="journal article" date="2020" name="Int. J. Syst. Evol. Microbiol.">
        <title>Ureaplasma miroungigenitalium sp. nov. isolated from northern elephant seals (Mirounga angustirostris) and Ureaplasma zalophigenitalium sp. nov. isolated from California sea lions (Zalophus californianus).</title>
        <authorList>
            <person name="Volokhov D.V."/>
            <person name="Gulland F.M."/>
            <person name="Gao Y."/>
            <person name="Chizhikov V.E."/>
        </authorList>
    </citation>
    <scope>NUCLEOTIDE SEQUENCE [LARGE SCALE GENOMIC DNA]</scope>
    <source>
        <strain evidence="11 12">CSL7644-GEN</strain>
    </source>
</reference>